<accession>A0A7L6N023</accession>
<feature type="signal peptide" evidence="1">
    <location>
        <begin position="1"/>
        <end position="18"/>
    </location>
</feature>
<protein>
    <recommendedName>
        <fullName evidence="4">GLUG domain-containing protein</fullName>
    </recommendedName>
</protein>
<keyword evidence="1" id="KW-0732">Signal</keyword>
<proteinExistence type="predicted"/>
<dbReference type="Gene3D" id="2.160.20.110">
    <property type="match status" value="1"/>
</dbReference>
<sequence length="412" mass="45430">MKKIFGFMMMLSALLLTGCNFLPDLQPSTQEVDYLNFIEISTVDELKNIEMNKSYQLIADIDLGGEEWIPIGTLSQPFLGHFNGNNHTISNFVITENHSFNGLFGYLEGDVYNLNIIGFDFQISDDFIINAGGLAGMSLGSIHHVSVDGQMTLSANGFNVYAGLLIGNQQKLAQKTIVSGEFKPNEVYLNQASGTIKVLDSEIAYVGGLLGKSHNTKTYQNEVLDTSISVISQVSSLVGGLIGQQFLYGFEQENPSLSIDYLLVYENIVDISFDFDETDVLSLGGLIGYSQNTDVSNNFVRLNTQLTGGEYLMGTLVGDYWLKVASDNLVYIESMNIDDDTLGVSGSIVGNIQESQEDDFSSYIVASSSIMFDDNLANLITLSQATNIDFYQSNYPNLQDTFIDRLMEILFE</sequence>
<keyword evidence="3" id="KW-1185">Reference proteome</keyword>
<gene>
    <name evidence="2" type="ORF">HF295_01385</name>
</gene>
<feature type="chain" id="PRO_5029679558" description="GLUG domain-containing protein" evidence="1">
    <location>
        <begin position="19"/>
        <end position="412"/>
    </location>
</feature>
<dbReference type="KEGG" id="tbk:HF295_01385"/>
<name>A0A7L6N023_9MOLU</name>
<dbReference type="AlphaFoldDB" id="A0A7L6N023"/>
<dbReference type="EMBL" id="CP051151">
    <property type="protein sequence ID" value="QLY39583.1"/>
    <property type="molecule type" value="Genomic_DNA"/>
</dbReference>
<evidence type="ECO:0000313" key="2">
    <source>
        <dbReference type="EMBL" id="QLY39583.1"/>
    </source>
</evidence>
<dbReference type="RefSeq" id="WP_312032059.1">
    <property type="nucleotide sequence ID" value="NZ_CP051151.1"/>
</dbReference>
<evidence type="ECO:0008006" key="4">
    <source>
        <dbReference type="Google" id="ProtNLM"/>
    </source>
</evidence>
<evidence type="ECO:0000256" key="1">
    <source>
        <dbReference type="SAM" id="SignalP"/>
    </source>
</evidence>
<reference evidence="2 3" key="1">
    <citation type="submission" date="2020-04" db="EMBL/GenBank/DDBJ databases">
        <authorList>
            <person name="Zheng R.K."/>
            <person name="Sun C.M."/>
        </authorList>
    </citation>
    <scope>NUCLEOTIDE SEQUENCE [LARGE SCALE GENOMIC DNA]</scope>
    <source>
        <strain evidence="3">zrk29</strain>
    </source>
</reference>
<dbReference type="Proteomes" id="UP000512167">
    <property type="component" value="Chromosome"/>
</dbReference>
<evidence type="ECO:0000313" key="3">
    <source>
        <dbReference type="Proteomes" id="UP000512167"/>
    </source>
</evidence>
<organism evidence="2 3">
    <name type="scientific">Hujiaoplasma nucleasis</name>
    <dbReference type="NCBI Taxonomy" id="2725268"/>
    <lineage>
        <taxon>Bacteria</taxon>
        <taxon>Bacillati</taxon>
        <taxon>Mycoplasmatota</taxon>
        <taxon>Mollicutes</taxon>
        <taxon>Candidatus Izemoplasmatales</taxon>
        <taxon>Hujiaoplasmataceae</taxon>
        <taxon>Hujiaoplasma</taxon>
    </lineage>
</organism>
<dbReference type="PROSITE" id="PS51257">
    <property type="entry name" value="PROKAR_LIPOPROTEIN"/>
    <property type="match status" value="1"/>
</dbReference>